<reference evidence="2" key="1">
    <citation type="journal article" date="2021" name="Proc. Natl. Acad. Sci. U.S.A.">
        <title>A Catalog of Tens of Thousands of Viruses from Human Metagenomes Reveals Hidden Associations with Chronic Diseases.</title>
        <authorList>
            <person name="Tisza M.J."/>
            <person name="Buck C.B."/>
        </authorList>
    </citation>
    <scope>NUCLEOTIDE SEQUENCE</scope>
    <source>
        <strain evidence="2">Ctitt1</strain>
    </source>
</reference>
<dbReference type="Pfam" id="PF14301">
    <property type="entry name" value="DUF4376"/>
    <property type="match status" value="1"/>
</dbReference>
<evidence type="ECO:0000259" key="1">
    <source>
        <dbReference type="Pfam" id="PF14301"/>
    </source>
</evidence>
<name>A0A8S5QL46_9CAUD</name>
<sequence>MKYVYFDSESMKVLAWLDTDQFDIVLPETVMQLTDVQWRYRDRDCWVNPAAGKLVTTPPPGEYYRLDGDKWIYDAAAFAAALKQIKAQVEQDIKAHRDAVTADYIVIDGNRFHSDANSRIQQMTLAKMGQAGAVPPGLMWQTKNNGLIELTNAIAAQFEFVTIEHDMRLFAVAQAHIAAVDALGDIAAVEAYDWSLGWQP</sequence>
<organism evidence="2">
    <name type="scientific">Myoviridae sp. ctitt1</name>
    <dbReference type="NCBI Taxonomy" id="2825157"/>
    <lineage>
        <taxon>Viruses</taxon>
        <taxon>Duplodnaviria</taxon>
        <taxon>Heunggongvirae</taxon>
        <taxon>Uroviricota</taxon>
        <taxon>Caudoviricetes</taxon>
    </lineage>
</organism>
<dbReference type="InterPro" id="IPR025484">
    <property type="entry name" value="DUF4376"/>
</dbReference>
<evidence type="ECO:0000313" key="2">
    <source>
        <dbReference type="EMBL" id="DAE19515.1"/>
    </source>
</evidence>
<feature type="domain" description="DUF4376" evidence="1">
    <location>
        <begin position="84"/>
        <end position="189"/>
    </location>
</feature>
<dbReference type="EMBL" id="BK015676">
    <property type="protein sequence ID" value="DAE19515.1"/>
    <property type="molecule type" value="Genomic_DNA"/>
</dbReference>
<protein>
    <recommendedName>
        <fullName evidence="1">DUF4376 domain-containing protein</fullName>
    </recommendedName>
</protein>
<accession>A0A8S5QL46</accession>
<proteinExistence type="predicted"/>